<dbReference type="AlphaFoldDB" id="A0A484FYC1"/>
<gene>
    <name evidence="2" type="ORF">Cob_v004552</name>
</gene>
<organism evidence="2 3">
    <name type="scientific">Colletotrichum orbiculare (strain 104-T / ATCC 96160 / CBS 514.97 / LARS 414 / MAFF 240422)</name>
    <name type="common">Cucumber anthracnose fungus</name>
    <name type="synonym">Colletotrichum lagenarium</name>
    <dbReference type="NCBI Taxonomy" id="1213857"/>
    <lineage>
        <taxon>Eukaryota</taxon>
        <taxon>Fungi</taxon>
        <taxon>Dikarya</taxon>
        <taxon>Ascomycota</taxon>
        <taxon>Pezizomycotina</taxon>
        <taxon>Sordariomycetes</taxon>
        <taxon>Hypocreomycetidae</taxon>
        <taxon>Glomerellales</taxon>
        <taxon>Glomerellaceae</taxon>
        <taxon>Colletotrichum</taxon>
        <taxon>Colletotrichum orbiculare species complex</taxon>
    </lineage>
</organism>
<name>A0A484FYC1_COLOR</name>
<keyword evidence="3" id="KW-1185">Reference proteome</keyword>
<feature type="compositionally biased region" description="Polar residues" evidence="1">
    <location>
        <begin position="148"/>
        <end position="157"/>
    </location>
</feature>
<evidence type="ECO:0000313" key="2">
    <source>
        <dbReference type="EMBL" id="TDZ22514.1"/>
    </source>
</evidence>
<sequence>MSRIESSDVEGVHAANGTATQHVGHIRKERHPGRRYAFVSTTTRDWRNDSVVIASNYFFVWLLFYCRQHFSGVIGYAGYRAHQAGNQDDLPLAVLVKAAHQSMDGESDKVYVYIQEIFREVFAIALSSEDDTGRTATRQVPRRKSAALAQQSQMHMR</sequence>
<comment type="caution">
    <text evidence="2">The sequence shown here is derived from an EMBL/GenBank/DDBJ whole genome shotgun (WGS) entry which is preliminary data.</text>
</comment>
<evidence type="ECO:0000313" key="3">
    <source>
        <dbReference type="Proteomes" id="UP000014480"/>
    </source>
</evidence>
<feature type="region of interest" description="Disordered" evidence="1">
    <location>
        <begin position="133"/>
        <end position="157"/>
    </location>
</feature>
<reference evidence="3" key="1">
    <citation type="journal article" date="2013" name="New Phytol.">
        <title>Comparative genomic and transcriptomic analyses reveal the hemibiotrophic stage shift of Colletotrichum fungi.</title>
        <authorList>
            <person name="Gan P."/>
            <person name="Ikeda K."/>
            <person name="Irieda H."/>
            <person name="Narusaka M."/>
            <person name="O'Connell R.J."/>
            <person name="Narusaka Y."/>
            <person name="Takano Y."/>
            <person name="Kubo Y."/>
            <person name="Shirasu K."/>
        </authorList>
    </citation>
    <scope>NUCLEOTIDE SEQUENCE [LARGE SCALE GENOMIC DNA]</scope>
    <source>
        <strain evidence="3">104-T / ATCC 96160 / CBS 514.97 / LARS 414 / MAFF 240422</strain>
    </source>
</reference>
<dbReference type="Proteomes" id="UP000014480">
    <property type="component" value="Unassembled WGS sequence"/>
</dbReference>
<evidence type="ECO:0000256" key="1">
    <source>
        <dbReference type="SAM" id="MobiDB-lite"/>
    </source>
</evidence>
<reference evidence="3" key="2">
    <citation type="journal article" date="2019" name="Mol. Plant Microbe Interact.">
        <title>Genome sequence resources for four phytopathogenic fungi from the Colletotrichum orbiculare species complex.</title>
        <authorList>
            <person name="Gan P."/>
            <person name="Tsushima A."/>
            <person name="Narusaka M."/>
            <person name="Narusaka Y."/>
            <person name="Takano Y."/>
            <person name="Kubo Y."/>
            <person name="Shirasu K."/>
        </authorList>
    </citation>
    <scope>GENOME REANNOTATION</scope>
    <source>
        <strain evidence="3">104-T / ATCC 96160 / CBS 514.97 / LARS 414 / MAFF 240422</strain>
    </source>
</reference>
<dbReference type="EMBL" id="AMCV02000010">
    <property type="protein sequence ID" value="TDZ22514.1"/>
    <property type="molecule type" value="Genomic_DNA"/>
</dbReference>
<accession>A0A484FYC1</accession>
<proteinExistence type="predicted"/>
<protein>
    <submittedName>
        <fullName evidence="2">Uncharacterized protein</fullName>
    </submittedName>
</protein>